<organism evidence="3 4">
    <name type="scientific">Mucor lusitanicus CBS 277.49</name>
    <dbReference type="NCBI Taxonomy" id="747725"/>
    <lineage>
        <taxon>Eukaryota</taxon>
        <taxon>Fungi</taxon>
        <taxon>Fungi incertae sedis</taxon>
        <taxon>Mucoromycota</taxon>
        <taxon>Mucoromycotina</taxon>
        <taxon>Mucoromycetes</taxon>
        <taxon>Mucorales</taxon>
        <taxon>Mucorineae</taxon>
        <taxon>Mucoraceae</taxon>
        <taxon>Mucor</taxon>
    </lineage>
</organism>
<comment type="caution">
    <text evidence="3">The sequence shown here is derived from an EMBL/GenBank/DDBJ whole genome shotgun (WGS) entry which is preliminary data.</text>
</comment>
<feature type="compositionally biased region" description="Low complexity" evidence="1">
    <location>
        <begin position="229"/>
        <end position="238"/>
    </location>
</feature>
<reference evidence="3 4" key="1">
    <citation type="submission" date="2015-06" db="EMBL/GenBank/DDBJ databases">
        <title>Expansion of signal transduction pathways in fungi by whole-genome duplication.</title>
        <authorList>
            <consortium name="DOE Joint Genome Institute"/>
            <person name="Corrochano L.M."/>
            <person name="Kuo A."/>
            <person name="Marcet-Houben M."/>
            <person name="Polaino S."/>
            <person name="Salamov A."/>
            <person name="Villalobos J.M."/>
            <person name="Alvarez M.I."/>
            <person name="Avalos J."/>
            <person name="Benito E.P."/>
            <person name="Benoit I."/>
            <person name="Burger G."/>
            <person name="Camino L.P."/>
            <person name="Canovas D."/>
            <person name="Cerda-Olmedo E."/>
            <person name="Cheng J.-F."/>
            <person name="Dominguez A."/>
            <person name="Elias M."/>
            <person name="Eslava A.P."/>
            <person name="Glaser F."/>
            <person name="Grimwood J."/>
            <person name="Gutierrez G."/>
            <person name="Heitman J."/>
            <person name="Henrissat B."/>
            <person name="Iturriaga E.A."/>
            <person name="Lang B.F."/>
            <person name="Lavin J.L."/>
            <person name="Lee S."/>
            <person name="Li W."/>
            <person name="Lindquist E."/>
            <person name="Lopez-Garcia S."/>
            <person name="Luque E.M."/>
            <person name="Marcos A.T."/>
            <person name="Martin J."/>
            <person name="Mccluskey K."/>
            <person name="Medina H.R."/>
            <person name="Miralles-Duran A."/>
            <person name="Miyazaki A."/>
            <person name="Munoz-Torres E."/>
            <person name="Oguiza J.A."/>
            <person name="Ohm R."/>
            <person name="Olmedo M."/>
            <person name="Orejas M."/>
            <person name="Ortiz-Castellanos L."/>
            <person name="Pisabarro A.G."/>
            <person name="Rodriguez-Romero J."/>
            <person name="Ruiz-Herrera J."/>
            <person name="Ruiz-Vazquez R."/>
            <person name="Sanz C."/>
            <person name="Schackwitz W."/>
            <person name="Schmutz J."/>
            <person name="Shahriari M."/>
            <person name="Shelest E."/>
            <person name="Silva-Franco F."/>
            <person name="Soanes D."/>
            <person name="Syed K."/>
            <person name="Tagua V.G."/>
            <person name="Talbot N.J."/>
            <person name="Thon M."/>
            <person name="De Vries R.P."/>
            <person name="Wiebenga A."/>
            <person name="Yadav J.S."/>
            <person name="Braun E.L."/>
            <person name="Baker S."/>
            <person name="Garre V."/>
            <person name="Horwitz B."/>
            <person name="Torres-Martinez S."/>
            <person name="Idnurm A."/>
            <person name="Herrera-Estrella A."/>
            <person name="Gabaldon T."/>
            <person name="Grigoriev I.V."/>
        </authorList>
    </citation>
    <scope>NUCLEOTIDE SEQUENCE [LARGE SCALE GENOMIC DNA]</scope>
    <source>
        <strain evidence="3 4">CBS 277.49</strain>
    </source>
</reference>
<dbReference type="GO" id="GO:0030544">
    <property type="term" value="F:Hsp70 protein binding"/>
    <property type="evidence" value="ECO:0007669"/>
    <property type="project" value="InterPro"/>
</dbReference>
<dbReference type="Pfam" id="PF00226">
    <property type="entry name" value="DnaJ"/>
    <property type="match status" value="1"/>
</dbReference>
<dbReference type="VEuPathDB" id="FungiDB:MUCCIDRAFT_110916"/>
<dbReference type="InterPro" id="IPR018253">
    <property type="entry name" value="DnaJ_domain_CS"/>
</dbReference>
<protein>
    <recommendedName>
        <fullName evidence="2">J domain-containing protein</fullName>
    </recommendedName>
</protein>
<dbReference type="STRING" id="747725.A0A168LWG5"/>
<dbReference type="SMART" id="SM00271">
    <property type="entry name" value="DnaJ"/>
    <property type="match status" value="1"/>
</dbReference>
<evidence type="ECO:0000313" key="3">
    <source>
        <dbReference type="EMBL" id="OAD04038.1"/>
    </source>
</evidence>
<proteinExistence type="predicted"/>
<dbReference type="InterPro" id="IPR043183">
    <property type="entry name" value="DNJB2/6-like"/>
</dbReference>
<name>A0A168LWG5_MUCCL</name>
<dbReference type="PANTHER" id="PTHR45168">
    <property type="entry name" value="DNAJ HOMOLOG SUBFAMILY B MEMBER 2"/>
    <property type="match status" value="1"/>
</dbReference>
<feature type="compositionally biased region" description="Basic and acidic residues" evidence="1">
    <location>
        <begin position="266"/>
        <end position="275"/>
    </location>
</feature>
<dbReference type="InterPro" id="IPR001623">
    <property type="entry name" value="DnaJ_domain"/>
</dbReference>
<accession>A0A168LWG5</accession>
<feature type="region of interest" description="Disordered" evidence="1">
    <location>
        <begin position="223"/>
        <end position="252"/>
    </location>
</feature>
<dbReference type="PROSITE" id="PS50076">
    <property type="entry name" value="DNAJ_2"/>
    <property type="match status" value="1"/>
</dbReference>
<feature type="region of interest" description="Disordered" evidence="1">
    <location>
        <begin position="266"/>
        <end position="286"/>
    </location>
</feature>
<dbReference type="PROSITE" id="PS00636">
    <property type="entry name" value="DNAJ_1"/>
    <property type="match status" value="1"/>
</dbReference>
<dbReference type="Gene3D" id="1.10.287.110">
    <property type="entry name" value="DnaJ domain"/>
    <property type="match status" value="1"/>
</dbReference>
<evidence type="ECO:0000256" key="1">
    <source>
        <dbReference type="SAM" id="MobiDB-lite"/>
    </source>
</evidence>
<feature type="domain" description="J" evidence="2">
    <location>
        <begin position="2"/>
        <end position="66"/>
    </location>
</feature>
<dbReference type="CDD" id="cd06257">
    <property type="entry name" value="DnaJ"/>
    <property type="match status" value="1"/>
</dbReference>
<dbReference type="GO" id="GO:0051082">
    <property type="term" value="F:unfolded protein binding"/>
    <property type="evidence" value="ECO:0007669"/>
    <property type="project" value="InterPro"/>
</dbReference>
<dbReference type="Proteomes" id="UP000077051">
    <property type="component" value="Unassembled WGS sequence"/>
</dbReference>
<dbReference type="PANTHER" id="PTHR45168:SF3">
    <property type="entry name" value="DNAJ HEAT SHOCK PROTEIN FAMILY (HSP40) MEMBER B2"/>
    <property type="match status" value="1"/>
</dbReference>
<sequence>MDFYKVLEITPDASEEDIKKAYRKLALKYHPDKNHEPGAAEKFKSVSEAYQILSDPEKRRLYDNEVSQEADGLNQQDYYTTTSQPFTSTTTSSTRTRSFGHDPLFATFQFRTPDDIFNQFFNGQDPFKLFMEDPFLGGGIASSGIRASMIHDSFTSPFDRPRNASSMSSNIYNMNGVSGASRTMSTTTSIVNGHKHTITKIIDANGTRIIEDYGDGRQRVTVNGEEEVSPAQQSQQPHPQHRTIDGRPSYDMPAVIRPYASVDLSREYGDNHTAGDYDEEDNSRRRKSPLRELCSRICCCF</sequence>
<evidence type="ECO:0000313" key="4">
    <source>
        <dbReference type="Proteomes" id="UP000077051"/>
    </source>
</evidence>
<dbReference type="PRINTS" id="PR00625">
    <property type="entry name" value="JDOMAIN"/>
</dbReference>
<dbReference type="SUPFAM" id="SSF46565">
    <property type="entry name" value="Chaperone J-domain"/>
    <property type="match status" value="1"/>
</dbReference>
<dbReference type="OrthoDB" id="10250354at2759"/>
<evidence type="ECO:0000259" key="2">
    <source>
        <dbReference type="PROSITE" id="PS50076"/>
    </source>
</evidence>
<dbReference type="EMBL" id="AMYB01000004">
    <property type="protein sequence ID" value="OAD04038.1"/>
    <property type="molecule type" value="Genomic_DNA"/>
</dbReference>
<dbReference type="AlphaFoldDB" id="A0A168LWG5"/>
<dbReference type="InterPro" id="IPR036869">
    <property type="entry name" value="J_dom_sf"/>
</dbReference>
<gene>
    <name evidence="3" type="ORF">MUCCIDRAFT_110916</name>
</gene>
<keyword evidence="4" id="KW-1185">Reference proteome</keyword>